<accession>A0A1J5P481</accession>
<sequence>MPNDESETPGKQLVLLNGGKMLAQGAGDHSGDNGAGECQADGDQKHRPVITELRAKECHSWHTDEPIGSASPSRRLEQDQLGNLGEDKGDEYEIDARQTENQGAKRQRE</sequence>
<name>A0A1J5P481_9ZZZZ</name>
<organism evidence="2">
    <name type="scientific">mine drainage metagenome</name>
    <dbReference type="NCBI Taxonomy" id="410659"/>
    <lineage>
        <taxon>unclassified sequences</taxon>
        <taxon>metagenomes</taxon>
        <taxon>ecological metagenomes</taxon>
    </lineage>
</organism>
<evidence type="ECO:0000256" key="1">
    <source>
        <dbReference type="SAM" id="MobiDB-lite"/>
    </source>
</evidence>
<feature type="compositionally biased region" description="Basic and acidic residues" evidence="1">
    <location>
        <begin position="53"/>
        <end position="65"/>
    </location>
</feature>
<feature type="compositionally biased region" description="Polar residues" evidence="1">
    <location>
        <begin position="99"/>
        <end position="109"/>
    </location>
</feature>
<evidence type="ECO:0000313" key="2">
    <source>
        <dbReference type="EMBL" id="OIQ65982.1"/>
    </source>
</evidence>
<gene>
    <name evidence="2" type="ORF">GALL_524560</name>
</gene>
<dbReference type="EMBL" id="MLJW01006917">
    <property type="protein sequence ID" value="OIQ65982.1"/>
    <property type="molecule type" value="Genomic_DNA"/>
</dbReference>
<dbReference type="AlphaFoldDB" id="A0A1J5P481"/>
<feature type="region of interest" description="Disordered" evidence="1">
    <location>
        <begin position="1"/>
        <end position="109"/>
    </location>
</feature>
<comment type="caution">
    <text evidence="2">The sequence shown here is derived from an EMBL/GenBank/DDBJ whole genome shotgun (WGS) entry which is preliminary data.</text>
</comment>
<protein>
    <submittedName>
        <fullName evidence="2">Uncharacterized protein</fullName>
    </submittedName>
</protein>
<reference evidence="2" key="1">
    <citation type="submission" date="2016-10" db="EMBL/GenBank/DDBJ databases">
        <title>Sequence of Gallionella enrichment culture.</title>
        <authorList>
            <person name="Poehlein A."/>
            <person name="Muehling M."/>
            <person name="Daniel R."/>
        </authorList>
    </citation>
    <scope>NUCLEOTIDE SEQUENCE</scope>
</reference>
<proteinExistence type="predicted"/>